<dbReference type="Proteomes" id="UP001642540">
    <property type="component" value="Unassembled WGS sequence"/>
</dbReference>
<organism evidence="1 2">
    <name type="scientific">Orchesella dallaii</name>
    <dbReference type="NCBI Taxonomy" id="48710"/>
    <lineage>
        <taxon>Eukaryota</taxon>
        <taxon>Metazoa</taxon>
        <taxon>Ecdysozoa</taxon>
        <taxon>Arthropoda</taxon>
        <taxon>Hexapoda</taxon>
        <taxon>Collembola</taxon>
        <taxon>Entomobryomorpha</taxon>
        <taxon>Entomobryoidea</taxon>
        <taxon>Orchesellidae</taxon>
        <taxon>Orchesellinae</taxon>
        <taxon>Orchesella</taxon>
    </lineage>
</organism>
<comment type="caution">
    <text evidence="1">The sequence shown here is derived from an EMBL/GenBank/DDBJ whole genome shotgun (WGS) entry which is preliminary data.</text>
</comment>
<gene>
    <name evidence="1" type="ORF">ODALV1_LOCUS3173</name>
</gene>
<keyword evidence="2" id="KW-1185">Reference proteome</keyword>
<name>A0ABP1PS98_9HEXA</name>
<evidence type="ECO:0000313" key="2">
    <source>
        <dbReference type="Proteomes" id="UP001642540"/>
    </source>
</evidence>
<accession>A0ABP1PS98</accession>
<evidence type="ECO:0000313" key="1">
    <source>
        <dbReference type="EMBL" id="CAL8075436.1"/>
    </source>
</evidence>
<reference evidence="1 2" key="1">
    <citation type="submission" date="2024-08" db="EMBL/GenBank/DDBJ databases">
        <authorList>
            <person name="Cucini C."/>
            <person name="Frati F."/>
        </authorList>
    </citation>
    <scope>NUCLEOTIDE SEQUENCE [LARGE SCALE GENOMIC DNA]</scope>
</reference>
<protein>
    <submittedName>
        <fullName evidence="1">Uncharacterized protein</fullName>
    </submittedName>
</protein>
<sequence length="198" mass="23189">MDQLFAYFSSDLLLGEQLLRRNNAALRAIRFDMAVDFEELIKSRFWNIRANLGNPCLWDYYDDEVSHAEQKDQAWLITEKLERLLTETLQKMHVFVLQIVKPSAVGSQELKQAVTDLIGLAIYQEDNRKMWNLGLMQRRELNGLFKELLAVLVKKKTNGWFEVDRNLESFTMNQQFTNITKKGFYRNALATYAANNKL</sequence>
<proteinExistence type="predicted"/>
<dbReference type="EMBL" id="CAXLJM020000008">
    <property type="protein sequence ID" value="CAL8075436.1"/>
    <property type="molecule type" value="Genomic_DNA"/>
</dbReference>